<keyword evidence="3" id="KW-1185">Reference proteome</keyword>
<dbReference type="InterPro" id="IPR001753">
    <property type="entry name" value="Enoyl-CoA_hydra/iso"/>
</dbReference>
<dbReference type="SUPFAM" id="SSF52096">
    <property type="entry name" value="ClpP/crotonase"/>
    <property type="match status" value="1"/>
</dbReference>
<dbReference type="GO" id="GO:0016829">
    <property type="term" value="F:lyase activity"/>
    <property type="evidence" value="ECO:0007669"/>
    <property type="project" value="UniProtKB-KW"/>
</dbReference>
<dbReference type="VEuPathDB" id="FungiDB:PHYBLDRAFT_186386"/>
<sequence>MSISLLSSDSDSVIAEKLQYLGKGKVLYEPCYRPGISLVSIENPDHHNALSGKMMAELYRIVGHLEKDTNDNRVGVIVTGGPNKAFCAGLDTDLDFAGQYLKTPESISAMNKFMYGILARFSRLPLIAVGSVAGPAVGGGTELIAAMDFICMGDTAYLSFVQVRNGLPSPWGGARRLIERIGRKNTLRILGTAAKVHATDALQIGLVDVIVTDSDYSLVLESSVQFIQHFIDANGIKRMPWAVRSMKALVVQNEIQDTEAELMLIQSTLKRSNL</sequence>
<protein>
    <submittedName>
        <fullName evidence="2">Uncharacterized protein</fullName>
    </submittedName>
</protein>
<dbReference type="EMBL" id="KV440977">
    <property type="protein sequence ID" value="OAD75398.1"/>
    <property type="molecule type" value="Genomic_DNA"/>
</dbReference>
<dbReference type="GO" id="GO:0006635">
    <property type="term" value="P:fatty acid beta-oxidation"/>
    <property type="evidence" value="ECO:0007669"/>
    <property type="project" value="TreeGrafter"/>
</dbReference>
<dbReference type="PANTHER" id="PTHR11941:SF27">
    <property type="entry name" value="ETHYLMALONYL-COA DECARBOXYLASE"/>
    <property type="match status" value="1"/>
</dbReference>
<keyword evidence="1" id="KW-0456">Lyase</keyword>
<dbReference type="STRING" id="763407.A0A162NLU0"/>
<dbReference type="OrthoDB" id="410701at2759"/>
<organism evidence="2 3">
    <name type="scientific">Phycomyces blakesleeanus (strain ATCC 8743b / DSM 1359 / FGSC 10004 / NBRC 33097 / NRRL 1555)</name>
    <dbReference type="NCBI Taxonomy" id="763407"/>
    <lineage>
        <taxon>Eukaryota</taxon>
        <taxon>Fungi</taxon>
        <taxon>Fungi incertae sedis</taxon>
        <taxon>Mucoromycota</taxon>
        <taxon>Mucoromycotina</taxon>
        <taxon>Mucoromycetes</taxon>
        <taxon>Mucorales</taxon>
        <taxon>Phycomycetaceae</taxon>
        <taxon>Phycomyces</taxon>
    </lineage>
</organism>
<dbReference type="InterPro" id="IPR029045">
    <property type="entry name" value="ClpP/crotonase-like_dom_sf"/>
</dbReference>
<evidence type="ECO:0000313" key="3">
    <source>
        <dbReference type="Proteomes" id="UP000077315"/>
    </source>
</evidence>
<name>A0A162NLU0_PHYB8</name>
<proteinExistence type="predicted"/>
<dbReference type="Pfam" id="PF00378">
    <property type="entry name" value="ECH_1"/>
    <property type="match status" value="1"/>
</dbReference>
<dbReference type="Gene3D" id="3.90.226.10">
    <property type="entry name" value="2-enoyl-CoA Hydratase, Chain A, domain 1"/>
    <property type="match status" value="1"/>
</dbReference>
<dbReference type="RefSeq" id="XP_018293438.1">
    <property type="nucleotide sequence ID" value="XM_018439233.1"/>
</dbReference>
<dbReference type="GO" id="GO:0005829">
    <property type="term" value="C:cytosol"/>
    <property type="evidence" value="ECO:0007669"/>
    <property type="project" value="TreeGrafter"/>
</dbReference>
<dbReference type="Proteomes" id="UP000077315">
    <property type="component" value="Unassembled WGS sequence"/>
</dbReference>
<gene>
    <name evidence="2" type="ORF">PHYBLDRAFT_186386</name>
</gene>
<evidence type="ECO:0000313" key="2">
    <source>
        <dbReference type="EMBL" id="OAD75398.1"/>
    </source>
</evidence>
<reference evidence="3" key="1">
    <citation type="submission" date="2015-06" db="EMBL/GenBank/DDBJ databases">
        <title>Expansion of signal transduction pathways in fungi by whole-genome duplication.</title>
        <authorList>
            <consortium name="DOE Joint Genome Institute"/>
            <person name="Corrochano L.M."/>
            <person name="Kuo A."/>
            <person name="Marcet-Houben M."/>
            <person name="Polaino S."/>
            <person name="Salamov A."/>
            <person name="Villalobos J.M."/>
            <person name="Alvarez M.I."/>
            <person name="Avalos J."/>
            <person name="Benito E.P."/>
            <person name="Benoit I."/>
            <person name="Burger G."/>
            <person name="Camino L.P."/>
            <person name="Canovas D."/>
            <person name="Cerda-Olmedo E."/>
            <person name="Cheng J.-F."/>
            <person name="Dominguez A."/>
            <person name="Elias M."/>
            <person name="Eslava A.P."/>
            <person name="Glaser F."/>
            <person name="Grimwood J."/>
            <person name="Gutierrez G."/>
            <person name="Heitman J."/>
            <person name="Henrissat B."/>
            <person name="Iturriaga E.A."/>
            <person name="Lang B.F."/>
            <person name="Lavin J.L."/>
            <person name="Lee S."/>
            <person name="Li W."/>
            <person name="Lindquist E."/>
            <person name="Lopez-Garcia S."/>
            <person name="Luque E.M."/>
            <person name="Marcos A.T."/>
            <person name="Martin J."/>
            <person name="McCluskey K."/>
            <person name="Medina H.R."/>
            <person name="Miralles-Duran A."/>
            <person name="Miyazaki A."/>
            <person name="Munoz-Torres E."/>
            <person name="Oguiza J.A."/>
            <person name="Ohm R."/>
            <person name="Olmedo M."/>
            <person name="Orejas M."/>
            <person name="Ortiz-Castellanos L."/>
            <person name="Pisabarro A.G."/>
            <person name="Rodriguez-Romero J."/>
            <person name="Ruiz-Herrera J."/>
            <person name="Ruiz-Vazquez R."/>
            <person name="Sanz C."/>
            <person name="Schackwitz W."/>
            <person name="Schmutz J."/>
            <person name="Shahriari M."/>
            <person name="Shelest E."/>
            <person name="Silva-Franco F."/>
            <person name="Soanes D."/>
            <person name="Syed K."/>
            <person name="Tagua V.G."/>
            <person name="Talbot N.J."/>
            <person name="Thon M."/>
            <person name="De vries R.P."/>
            <person name="Wiebenga A."/>
            <person name="Yadav J.S."/>
            <person name="Braun E.L."/>
            <person name="Baker S."/>
            <person name="Garre V."/>
            <person name="Horwitz B."/>
            <person name="Torres-Martinez S."/>
            <person name="Idnurm A."/>
            <person name="Herrera-Estrella A."/>
            <person name="Gabaldon T."/>
            <person name="Grigoriev I.V."/>
        </authorList>
    </citation>
    <scope>NUCLEOTIDE SEQUENCE [LARGE SCALE GENOMIC DNA]</scope>
    <source>
        <strain evidence="3">NRRL 1555(-)</strain>
    </source>
</reference>
<dbReference type="PANTHER" id="PTHR11941">
    <property type="entry name" value="ENOYL-COA HYDRATASE-RELATED"/>
    <property type="match status" value="1"/>
</dbReference>
<dbReference type="AlphaFoldDB" id="A0A162NLU0"/>
<accession>A0A162NLU0</accession>
<dbReference type="InParanoid" id="A0A162NLU0"/>
<evidence type="ECO:0000256" key="1">
    <source>
        <dbReference type="ARBA" id="ARBA00023239"/>
    </source>
</evidence>
<dbReference type="GeneID" id="29000139"/>
<dbReference type="CDD" id="cd06558">
    <property type="entry name" value="crotonase-like"/>
    <property type="match status" value="1"/>
</dbReference>